<evidence type="ECO:0000256" key="3">
    <source>
        <dbReference type="ARBA" id="ARBA00005995"/>
    </source>
</evidence>
<organism evidence="9 10">
    <name type="scientific">Ficus carica</name>
    <name type="common">Common fig</name>
    <dbReference type="NCBI Taxonomy" id="3494"/>
    <lineage>
        <taxon>Eukaryota</taxon>
        <taxon>Viridiplantae</taxon>
        <taxon>Streptophyta</taxon>
        <taxon>Embryophyta</taxon>
        <taxon>Tracheophyta</taxon>
        <taxon>Spermatophyta</taxon>
        <taxon>Magnoliopsida</taxon>
        <taxon>eudicotyledons</taxon>
        <taxon>Gunneridae</taxon>
        <taxon>Pentapetalae</taxon>
        <taxon>rosids</taxon>
        <taxon>fabids</taxon>
        <taxon>Rosales</taxon>
        <taxon>Moraceae</taxon>
        <taxon>Ficeae</taxon>
        <taxon>Ficus</taxon>
    </lineage>
</organism>
<dbReference type="FunFam" id="3.50.50.60:FF:000448">
    <property type="entry name" value="Putative polyamine oxidase 5 isoform A"/>
    <property type="match status" value="1"/>
</dbReference>
<name>A0AA88AVM3_FICCA</name>
<reference evidence="9" key="1">
    <citation type="submission" date="2023-07" db="EMBL/GenBank/DDBJ databases">
        <title>draft genome sequence of fig (Ficus carica).</title>
        <authorList>
            <person name="Takahashi T."/>
            <person name="Nishimura K."/>
        </authorList>
    </citation>
    <scope>NUCLEOTIDE SEQUENCE</scope>
</reference>
<dbReference type="Gene3D" id="3.50.50.60">
    <property type="entry name" value="FAD/NAD(P)-binding domain"/>
    <property type="match status" value="1"/>
</dbReference>
<comment type="caution">
    <text evidence="9">The sequence shown here is derived from an EMBL/GenBank/DDBJ whole genome shotgun (WGS) entry which is preliminary data.</text>
</comment>
<dbReference type="InterPro" id="IPR036188">
    <property type="entry name" value="FAD/NAD-bd_sf"/>
</dbReference>
<proteinExistence type="inferred from homology"/>
<protein>
    <recommendedName>
        <fullName evidence="8">Amine oxidase domain-containing protein</fullName>
    </recommendedName>
</protein>
<dbReference type="PANTHER" id="PTHR10742">
    <property type="entry name" value="FLAVIN MONOAMINE OXIDASE"/>
    <property type="match status" value="1"/>
</dbReference>
<evidence type="ECO:0000256" key="7">
    <source>
        <dbReference type="ARBA" id="ARBA00023002"/>
    </source>
</evidence>
<evidence type="ECO:0000256" key="2">
    <source>
        <dbReference type="ARBA" id="ARBA00004496"/>
    </source>
</evidence>
<dbReference type="Gene3D" id="3.90.660.10">
    <property type="match status" value="1"/>
</dbReference>
<dbReference type="Proteomes" id="UP001187192">
    <property type="component" value="Unassembled WGS sequence"/>
</dbReference>
<keyword evidence="4" id="KW-0963">Cytoplasm</keyword>
<feature type="domain" description="Amine oxidase" evidence="8">
    <location>
        <begin position="3"/>
        <end position="163"/>
    </location>
</feature>
<dbReference type="SUPFAM" id="SSF54373">
    <property type="entry name" value="FAD-linked reductases, C-terminal domain"/>
    <property type="match status" value="1"/>
</dbReference>
<dbReference type="PANTHER" id="PTHR10742:SF405">
    <property type="entry name" value="PEROXISOMAL N(1)-ACETYL-SPERMINE_SPERMIDINE OXIDASE"/>
    <property type="match status" value="1"/>
</dbReference>
<dbReference type="InterPro" id="IPR050281">
    <property type="entry name" value="Flavin_monoamine_oxidase"/>
</dbReference>
<dbReference type="GO" id="GO:0005737">
    <property type="term" value="C:cytoplasm"/>
    <property type="evidence" value="ECO:0007669"/>
    <property type="project" value="UniProtKB-SubCell"/>
</dbReference>
<dbReference type="AlphaFoldDB" id="A0AA88AVM3"/>
<evidence type="ECO:0000256" key="6">
    <source>
        <dbReference type="ARBA" id="ARBA00022827"/>
    </source>
</evidence>
<evidence type="ECO:0000256" key="1">
    <source>
        <dbReference type="ARBA" id="ARBA00001974"/>
    </source>
</evidence>
<comment type="similarity">
    <text evidence="3">Belongs to the flavin monoamine oxidase family.</text>
</comment>
<accession>A0AA88AVM3</accession>
<comment type="cofactor">
    <cofactor evidence="1">
        <name>FAD</name>
        <dbReference type="ChEBI" id="CHEBI:57692"/>
    </cofactor>
</comment>
<evidence type="ECO:0000313" key="9">
    <source>
        <dbReference type="EMBL" id="GMN53116.1"/>
    </source>
</evidence>
<sequence length="303" mass="33720">MFPIYENSNVLLSWFAGKEALELEQLSDEEIKSGVSATISSFLSKPKPKPKPEPEEKLKLCNANGSYEEGMAKCKVKVKRVLKSQWGNDPLFFGSYSYVAVGSSGDDLDRMAEPLPRIGSHESANSTPPPLQLLFAGEATHRTHYSTTHGAYFSGLREANRLLQHYHCLGFLISIYIVSLSLSVKAGESEKGKKKERREILARTRHRTGNIFRCKYKAKALDTQVPSFHFKPGVHVLVLNLVLPKRTGSAKPGSFQLGVSLPVPFQAMAICAIVSKQIPYPESSLPSPNKEFPRHPFDGYWRA</sequence>
<evidence type="ECO:0000313" key="10">
    <source>
        <dbReference type="Proteomes" id="UP001187192"/>
    </source>
</evidence>
<dbReference type="Pfam" id="PF01593">
    <property type="entry name" value="Amino_oxidase"/>
    <property type="match status" value="1"/>
</dbReference>
<keyword evidence="7" id="KW-0560">Oxidoreductase</keyword>
<dbReference type="InterPro" id="IPR002937">
    <property type="entry name" value="Amino_oxidase"/>
</dbReference>
<comment type="subcellular location">
    <subcellularLocation>
        <location evidence="2">Cytoplasm</location>
    </subcellularLocation>
</comment>
<dbReference type="EMBL" id="BTGU01000044">
    <property type="protein sequence ID" value="GMN53116.1"/>
    <property type="molecule type" value="Genomic_DNA"/>
</dbReference>
<keyword evidence="5" id="KW-0285">Flavoprotein</keyword>
<keyword evidence="10" id="KW-1185">Reference proteome</keyword>
<dbReference type="GO" id="GO:0046592">
    <property type="term" value="F:polyamine oxidase activity"/>
    <property type="evidence" value="ECO:0007669"/>
    <property type="project" value="TreeGrafter"/>
</dbReference>
<keyword evidence="6" id="KW-0274">FAD</keyword>
<evidence type="ECO:0000256" key="4">
    <source>
        <dbReference type="ARBA" id="ARBA00022490"/>
    </source>
</evidence>
<gene>
    <name evidence="9" type="ORF">TIFTF001_022250</name>
</gene>
<evidence type="ECO:0000256" key="5">
    <source>
        <dbReference type="ARBA" id="ARBA00022630"/>
    </source>
</evidence>
<dbReference type="SUPFAM" id="SSF51905">
    <property type="entry name" value="FAD/NAD(P)-binding domain"/>
    <property type="match status" value="1"/>
</dbReference>
<evidence type="ECO:0000259" key="8">
    <source>
        <dbReference type="Pfam" id="PF01593"/>
    </source>
</evidence>